<accession>A0A1C0YTF4</accession>
<dbReference type="EMBL" id="MATO01000037">
    <property type="protein sequence ID" value="OCS90424.1"/>
    <property type="molecule type" value="Genomic_DNA"/>
</dbReference>
<dbReference type="OrthoDB" id="2735893at2"/>
<reference evidence="1 2" key="1">
    <citation type="submission" date="2016-07" db="EMBL/GenBank/DDBJ databases">
        <title>Caryophanon latum genome sequencing.</title>
        <authorList>
            <person name="Verma A."/>
            <person name="Pal Y."/>
            <person name="Krishnamurthi S."/>
        </authorList>
    </citation>
    <scope>NUCLEOTIDE SEQUENCE [LARGE SCALE GENOMIC DNA]</scope>
    <source>
        <strain evidence="1 2">DSM 14151</strain>
    </source>
</reference>
<dbReference type="AlphaFoldDB" id="A0A1C0YTF4"/>
<protein>
    <submittedName>
        <fullName evidence="1">Uncharacterized protein</fullName>
    </submittedName>
</protein>
<sequence>MFIIASTRPLPLHYEQATRWIFKRGVYAAREVFYPFFVDVERGNDVTPLFHYIDRFIQQYTKYELAVHVQDWHVVFLLQQRFQHATFSKGVVIIKR</sequence>
<name>A0A1C0YTF4_9BACL</name>
<comment type="caution">
    <text evidence="1">The sequence shown here is derived from an EMBL/GenBank/DDBJ whole genome shotgun (WGS) entry which is preliminary data.</text>
</comment>
<evidence type="ECO:0000313" key="2">
    <source>
        <dbReference type="Proteomes" id="UP000093482"/>
    </source>
</evidence>
<evidence type="ECO:0000313" key="1">
    <source>
        <dbReference type="EMBL" id="OCS90424.1"/>
    </source>
</evidence>
<dbReference type="RefSeq" id="WP_066464648.1">
    <property type="nucleotide sequence ID" value="NZ_MATO01000037.1"/>
</dbReference>
<gene>
    <name evidence="1" type="ORF">A6K76_11200</name>
</gene>
<keyword evidence="2" id="KW-1185">Reference proteome</keyword>
<dbReference type="Proteomes" id="UP000093482">
    <property type="component" value="Unassembled WGS sequence"/>
</dbReference>
<organism evidence="1 2">
    <name type="scientific">Caryophanon latum</name>
    <dbReference type="NCBI Taxonomy" id="33977"/>
    <lineage>
        <taxon>Bacteria</taxon>
        <taxon>Bacillati</taxon>
        <taxon>Bacillota</taxon>
        <taxon>Bacilli</taxon>
        <taxon>Bacillales</taxon>
        <taxon>Caryophanaceae</taxon>
        <taxon>Caryophanon</taxon>
    </lineage>
</organism>
<proteinExistence type="predicted"/>